<protein>
    <submittedName>
        <fullName evidence="2">Uncharacterized protein</fullName>
    </submittedName>
</protein>
<dbReference type="RefSeq" id="XP_001257406.1">
    <property type="nucleotide sequence ID" value="XM_001257405.1"/>
</dbReference>
<keyword evidence="3" id="KW-1185">Reference proteome</keyword>
<sequence length="162" mass="17545">MEVEWLSTEQSDQDMSDQVTPEPLESSPVLPRQDPPDESITIDSATAATAHIGSSERITSDQTSDKGAHGTQSVDSGVLQPTHYHANEEEADTNSQYTRISVGPEPPEWASEEMSIINGPHQGAAQDQIRVDSPQPESSKSDLGTSRQQVVSVAYLDQLMKA</sequence>
<proteinExistence type="predicted"/>
<reference evidence="3" key="1">
    <citation type="journal article" date="2008" name="PLoS Genet.">
        <title>Genomic islands in the pathogenic filamentous fungus Aspergillus fumigatus.</title>
        <authorList>
            <person name="Fedorova N.D."/>
            <person name="Khaldi N."/>
            <person name="Joardar V.S."/>
            <person name="Maiti R."/>
            <person name="Amedeo P."/>
            <person name="Anderson M.J."/>
            <person name="Crabtree J."/>
            <person name="Silva J.C."/>
            <person name="Badger J.H."/>
            <person name="Albarraq A."/>
            <person name="Angiuoli S."/>
            <person name="Bussey H."/>
            <person name="Bowyer P."/>
            <person name="Cotty P.J."/>
            <person name="Dyer P.S."/>
            <person name="Egan A."/>
            <person name="Galens K."/>
            <person name="Fraser-Liggett C.M."/>
            <person name="Haas B.J."/>
            <person name="Inman J.M."/>
            <person name="Kent R."/>
            <person name="Lemieux S."/>
            <person name="Malavazi I."/>
            <person name="Orvis J."/>
            <person name="Roemer T."/>
            <person name="Ronning C.M."/>
            <person name="Sundaram J.P."/>
            <person name="Sutton G."/>
            <person name="Turner G."/>
            <person name="Venter J.C."/>
            <person name="White O.R."/>
            <person name="Whitty B.R."/>
            <person name="Youngman P."/>
            <person name="Wolfe K.H."/>
            <person name="Goldman G.H."/>
            <person name="Wortman J.R."/>
            <person name="Jiang B."/>
            <person name="Denning D.W."/>
            <person name="Nierman W.C."/>
        </authorList>
    </citation>
    <scope>NUCLEOTIDE SEQUENCE [LARGE SCALE GENOMIC DNA]</scope>
    <source>
        <strain evidence="3">ATCC 1020 / DSM 3700 / CBS 544.65 / FGSC A1164 / JCM 1740 / NRRL 181 / WB 181</strain>
    </source>
</reference>
<dbReference type="EMBL" id="DS027698">
    <property type="protein sequence ID" value="EAW15509.1"/>
    <property type="molecule type" value="Genomic_DNA"/>
</dbReference>
<evidence type="ECO:0000256" key="1">
    <source>
        <dbReference type="SAM" id="MobiDB-lite"/>
    </source>
</evidence>
<dbReference type="Proteomes" id="UP000006702">
    <property type="component" value="Unassembled WGS sequence"/>
</dbReference>
<dbReference type="eggNOG" id="ENOG502S0KD">
    <property type="taxonomic scope" value="Eukaryota"/>
</dbReference>
<gene>
    <name evidence="2" type="ORF">NFIA_048460</name>
</gene>
<evidence type="ECO:0000313" key="3">
    <source>
        <dbReference type="Proteomes" id="UP000006702"/>
    </source>
</evidence>
<organism evidence="2 3">
    <name type="scientific">Neosartorya fischeri (strain ATCC 1020 / DSM 3700 / CBS 544.65 / FGSC A1164 / JCM 1740 / NRRL 181 / WB 181)</name>
    <name type="common">Aspergillus fischerianus</name>
    <dbReference type="NCBI Taxonomy" id="331117"/>
    <lineage>
        <taxon>Eukaryota</taxon>
        <taxon>Fungi</taxon>
        <taxon>Dikarya</taxon>
        <taxon>Ascomycota</taxon>
        <taxon>Pezizomycotina</taxon>
        <taxon>Eurotiomycetes</taxon>
        <taxon>Eurotiomycetidae</taxon>
        <taxon>Eurotiales</taxon>
        <taxon>Aspergillaceae</taxon>
        <taxon>Aspergillus</taxon>
        <taxon>Aspergillus subgen. Fumigati</taxon>
    </lineage>
</organism>
<dbReference type="KEGG" id="nfi:NFIA_048460"/>
<feature type="compositionally biased region" description="Polar residues" evidence="1">
    <location>
        <begin position="135"/>
        <end position="147"/>
    </location>
</feature>
<dbReference type="AlphaFoldDB" id="A1DL38"/>
<name>A1DL38_NEOFI</name>
<accession>A1DL38</accession>
<feature type="region of interest" description="Disordered" evidence="1">
    <location>
        <begin position="1"/>
        <end position="147"/>
    </location>
</feature>
<dbReference type="HOGENOM" id="CLU_1635850_0_0_1"/>
<evidence type="ECO:0000313" key="2">
    <source>
        <dbReference type="EMBL" id="EAW15509.1"/>
    </source>
</evidence>
<dbReference type="VEuPathDB" id="FungiDB:NFIA_048460"/>
<dbReference type="GeneID" id="4583920"/>
<dbReference type="OrthoDB" id="10622401at2759"/>